<dbReference type="PANTHER" id="PTHR34406:SF1">
    <property type="entry name" value="PROTEIN YCEI"/>
    <property type="match status" value="1"/>
</dbReference>
<dbReference type="SUPFAM" id="SSF101874">
    <property type="entry name" value="YceI-like"/>
    <property type="match status" value="1"/>
</dbReference>
<sequence>MRAWIATLLLAGVGIGVAAAAAPHVISVVEPAASKFEFSLQTRWGQTLLGKFPDGEGDVTQLPDGKRQVHLKLSTNTLEIVDHARYTRFARGPRFFDAQRFPEVTFLSDPYPLGLLQTGGELHGRLRIHGIERRERFVLAPAACSNPGRECAIVAQGAVRRSDYDLDGWSMAMRDEVRFSLHVRLRDTEAQ</sequence>
<dbReference type="Pfam" id="PF04264">
    <property type="entry name" value="YceI"/>
    <property type="match status" value="1"/>
</dbReference>
<dbReference type="AlphaFoldDB" id="A0A7C9LZQ7"/>
<gene>
    <name evidence="3" type="ORF">GN331_02600</name>
</gene>
<evidence type="ECO:0000256" key="1">
    <source>
        <dbReference type="SAM" id="SignalP"/>
    </source>
</evidence>
<comment type="caution">
    <text evidence="3">The sequence shown here is derived from an EMBL/GenBank/DDBJ whole genome shotgun (WGS) entry which is preliminary data.</text>
</comment>
<feature type="chain" id="PRO_5028885544" evidence="1">
    <location>
        <begin position="22"/>
        <end position="191"/>
    </location>
</feature>
<dbReference type="InterPro" id="IPR007372">
    <property type="entry name" value="Lipid/polyisoprenoid-bd_YceI"/>
</dbReference>
<dbReference type="SMART" id="SM00867">
    <property type="entry name" value="YceI"/>
    <property type="match status" value="1"/>
</dbReference>
<dbReference type="InterPro" id="IPR036761">
    <property type="entry name" value="TTHA0802/YceI-like_sf"/>
</dbReference>
<dbReference type="Proteomes" id="UP000479692">
    <property type="component" value="Unassembled WGS sequence"/>
</dbReference>
<proteinExistence type="predicted"/>
<evidence type="ECO:0000313" key="4">
    <source>
        <dbReference type="Proteomes" id="UP000479692"/>
    </source>
</evidence>
<dbReference type="PANTHER" id="PTHR34406">
    <property type="entry name" value="PROTEIN YCEI"/>
    <property type="match status" value="1"/>
</dbReference>
<reference evidence="3 4" key="1">
    <citation type="submission" date="2019-12" db="EMBL/GenBank/DDBJ databases">
        <authorList>
            <person name="Xu J."/>
        </authorList>
    </citation>
    <scope>NUCLEOTIDE SEQUENCE [LARGE SCALE GENOMIC DNA]</scope>
    <source>
        <strain evidence="3 4">HX-5-24</strain>
    </source>
</reference>
<accession>A0A7C9LZQ7</accession>
<feature type="signal peptide" evidence="1">
    <location>
        <begin position="1"/>
        <end position="21"/>
    </location>
</feature>
<protein>
    <submittedName>
        <fullName evidence="3">Polyisoprenoid-binding protein</fullName>
    </submittedName>
</protein>
<dbReference type="EMBL" id="WOXT01000001">
    <property type="protein sequence ID" value="MUV13088.1"/>
    <property type="molecule type" value="Genomic_DNA"/>
</dbReference>
<evidence type="ECO:0000313" key="3">
    <source>
        <dbReference type="EMBL" id="MUV13088.1"/>
    </source>
</evidence>
<keyword evidence="4" id="KW-1185">Reference proteome</keyword>
<keyword evidence="1" id="KW-0732">Signal</keyword>
<feature type="domain" description="Lipid/polyisoprenoid-binding YceI-like" evidence="2">
    <location>
        <begin position="26"/>
        <end position="186"/>
    </location>
</feature>
<dbReference type="Gene3D" id="2.40.128.110">
    <property type="entry name" value="Lipid/polyisoprenoid-binding, YceI-like"/>
    <property type="match status" value="1"/>
</dbReference>
<dbReference type="RefSeq" id="WP_156640054.1">
    <property type="nucleotide sequence ID" value="NZ_WOXT01000001.1"/>
</dbReference>
<evidence type="ECO:0000259" key="2">
    <source>
        <dbReference type="SMART" id="SM00867"/>
    </source>
</evidence>
<name>A0A7C9LZQ7_9GAMM</name>
<organism evidence="3 4">
    <name type="scientific">Noviluteimonas gilva</name>
    <dbReference type="NCBI Taxonomy" id="2682097"/>
    <lineage>
        <taxon>Bacteria</taxon>
        <taxon>Pseudomonadati</taxon>
        <taxon>Pseudomonadota</taxon>
        <taxon>Gammaproteobacteria</taxon>
        <taxon>Lysobacterales</taxon>
        <taxon>Lysobacteraceae</taxon>
        <taxon>Noviluteimonas</taxon>
    </lineage>
</organism>